<dbReference type="AlphaFoldDB" id="A0AAD7HVN8"/>
<gene>
    <name evidence="1" type="ORF">B0H16DRAFT_1470071</name>
</gene>
<organism evidence="1 2">
    <name type="scientific">Mycena metata</name>
    <dbReference type="NCBI Taxonomy" id="1033252"/>
    <lineage>
        <taxon>Eukaryota</taxon>
        <taxon>Fungi</taxon>
        <taxon>Dikarya</taxon>
        <taxon>Basidiomycota</taxon>
        <taxon>Agaricomycotina</taxon>
        <taxon>Agaricomycetes</taxon>
        <taxon>Agaricomycetidae</taxon>
        <taxon>Agaricales</taxon>
        <taxon>Marasmiineae</taxon>
        <taxon>Mycenaceae</taxon>
        <taxon>Mycena</taxon>
    </lineage>
</organism>
<evidence type="ECO:0000313" key="1">
    <source>
        <dbReference type="EMBL" id="KAJ7729310.1"/>
    </source>
</evidence>
<evidence type="ECO:0000313" key="2">
    <source>
        <dbReference type="Proteomes" id="UP001215598"/>
    </source>
</evidence>
<sequence>MHVCGVPQQKSGIPCAAVHRSAFRALFSGSGSHKKLGYEVKNRVQKKWCVAAEEQYLDSNKDLGIFINSPTKKLQKKRGVEAGEQHPGSNKDFGIAETLQGKKRCEIRLRAVPGLEQGPQDSRYDELPKKVPCADITPYCFPSVVWKLMDPQEIERVVGQKATGFDSNRAVPSFEQGLRGNSLARARRGASCAALHHTAFPAFFQGLGSHKKLNGVVVIKVLHHAAFLRLFGGSYKPTEIKWPSEEKDSTHQKSFGRKEQYLDSNKDFRVTALGRNPCTVPRVQHYTILLFFTCWKLINLQEIESSCEVEKRVDEEVIKSSTLHYTTLLSLHIPQLINVCKRLSSLAKVKKECASTEQYLDSNKDLGVILGPKSV</sequence>
<protein>
    <submittedName>
        <fullName evidence="1">Uncharacterized protein</fullName>
    </submittedName>
</protein>
<name>A0AAD7HVN8_9AGAR</name>
<keyword evidence="2" id="KW-1185">Reference proteome</keyword>
<dbReference type="EMBL" id="JARKIB010000166">
    <property type="protein sequence ID" value="KAJ7729310.1"/>
    <property type="molecule type" value="Genomic_DNA"/>
</dbReference>
<reference evidence="1" key="1">
    <citation type="submission" date="2023-03" db="EMBL/GenBank/DDBJ databases">
        <title>Massive genome expansion in bonnet fungi (Mycena s.s.) driven by repeated elements and novel gene families across ecological guilds.</title>
        <authorList>
            <consortium name="Lawrence Berkeley National Laboratory"/>
            <person name="Harder C.B."/>
            <person name="Miyauchi S."/>
            <person name="Viragh M."/>
            <person name="Kuo A."/>
            <person name="Thoen E."/>
            <person name="Andreopoulos B."/>
            <person name="Lu D."/>
            <person name="Skrede I."/>
            <person name="Drula E."/>
            <person name="Henrissat B."/>
            <person name="Morin E."/>
            <person name="Kohler A."/>
            <person name="Barry K."/>
            <person name="LaButti K."/>
            <person name="Morin E."/>
            <person name="Salamov A."/>
            <person name="Lipzen A."/>
            <person name="Mereny Z."/>
            <person name="Hegedus B."/>
            <person name="Baldrian P."/>
            <person name="Stursova M."/>
            <person name="Weitz H."/>
            <person name="Taylor A."/>
            <person name="Grigoriev I.V."/>
            <person name="Nagy L.G."/>
            <person name="Martin F."/>
            <person name="Kauserud H."/>
        </authorList>
    </citation>
    <scope>NUCLEOTIDE SEQUENCE</scope>
    <source>
        <strain evidence="1">CBHHK182m</strain>
    </source>
</reference>
<comment type="caution">
    <text evidence="1">The sequence shown here is derived from an EMBL/GenBank/DDBJ whole genome shotgun (WGS) entry which is preliminary data.</text>
</comment>
<accession>A0AAD7HVN8</accession>
<proteinExistence type="predicted"/>
<dbReference type="Proteomes" id="UP001215598">
    <property type="component" value="Unassembled WGS sequence"/>
</dbReference>